<reference evidence="1 2" key="1">
    <citation type="journal article" date="2016" name="Nat. Commun.">
        <title>Thousands of microbial genomes shed light on interconnected biogeochemical processes in an aquifer system.</title>
        <authorList>
            <person name="Anantharaman K."/>
            <person name="Brown C.T."/>
            <person name="Hug L.A."/>
            <person name="Sharon I."/>
            <person name="Castelle C.J."/>
            <person name="Probst A.J."/>
            <person name="Thomas B.C."/>
            <person name="Singh A."/>
            <person name="Wilkins M.J."/>
            <person name="Karaoz U."/>
            <person name="Brodie E.L."/>
            <person name="Williams K.H."/>
            <person name="Hubbard S.S."/>
            <person name="Banfield J.F."/>
        </authorList>
    </citation>
    <scope>NUCLEOTIDE SEQUENCE [LARGE SCALE GENOMIC DNA]</scope>
</reference>
<evidence type="ECO:0000313" key="2">
    <source>
        <dbReference type="Proteomes" id="UP000178370"/>
    </source>
</evidence>
<organism evidence="1 2">
    <name type="scientific">Candidatus Kaiserbacteria bacterium RIFCSPHIGHO2_01_FULL_54_36</name>
    <dbReference type="NCBI Taxonomy" id="1798482"/>
    <lineage>
        <taxon>Bacteria</taxon>
        <taxon>Candidatus Kaiseribacteriota</taxon>
    </lineage>
</organism>
<dbReference type="EMBL" id="MFKV01000025">
    <property type="protein sequence ID" value="OGG49872.1"/>
    <property type="molecule type" value="Genomic_DNA"/>
</dbReference>
<comment type="caution">
    <text evidence="1">The sequence shown here is derived from an EMBL/GenBank/DDBJ whole genome shotgun (WGS) entry which is preliminary data.</text>
</comment>
<gene>
    <name evidence="1" type="ORF">A2763_01630</name>
</gene>
<name>A0A1F6CM10_9BACT</name>
<proteinExistence type="predicted"/>
<dbReference type="AlphaFoldDB" id="A0A1F6CM10"/>
<dbReference type="STRING" id="1798482.A2763_01630"/>
<sequence length="94" mass="9982">MATLNEVAAKIIHEQELVIGPLAWSEAGKVQGLTIDSGKKEVTISNGDPKTAVDRLVAQYERLFGKASQEVCREAVASLIASMSAAEVPSSLRT</sequence>
<protein>
    <submittedName>
        <fullName evidence="1">Uncharacterized protein</fullName>
    </submittedName>
</protein>
<evidence type="ECO:0000313" key="1">
    <source>
        <dbReference type="EMBL" id="OGG49872.1"/>
    </source>
</evidence>
<dbReference type="Proteomes" id="UP000178370">
    <property type="component" value="Unassembled WGS sequence"/>
</dbReference>
<accession>A0A1F6CM10</accession>